<dbReference type="EMBL" id="JAYFUH010000063">
    <property type="protein sequence ID" value="MEA5666910.1"/>
    <property type="molecule type" value="Genomic_DNA"/>
</dbReference>
<evidence type="ECO:0000259" key="14">
    <source>
        <dbReference type="PROSITE" id="PS50035"/>
    </source>
</evidence>
<keyword evidence="7 13" id="KW-1133">Transmembrane helix</keyword>
<name>A0ABU5V0N5_9GAMM</name>
<keyword evidence="3" id="KW-0444">Lipid biosynthesis</keyword>
<gene>
    <name evidence="15" type="primary">cls</name>
    <name evidence="15" type="ORF">VA603_05095</name>
</gene>
<evidence type="ECO:0000256" key="9">
    <source>
        <dbReference type="ARBA" id="ARBA00023136"/>
    </source>
</evidence>
<keyword evidence="9 13" id="KW-0472">Membrane</keyword>
<dbReference type="CDD" id="cd09158">
    <property type="entry name" value="PLDc_EcCLS_like_2"/>
    <property type="match status" value="1"/>
</dbReference>
<evidence type="ECO:0000256" key="7">
    <source>
        <dbReference type="ARBA" id="ARBA00022989"/>
    </source>
</evidence>
<evidence type="ECO:0000256" key="13">
    <source>
        <dbReference type="SAM" id="Phobius"/>
    </source>
</evidence>
<dbReference type="PANTHER" id="PTHR21248:SF22">
    <property type="entry name" value="PHOSPHOLIPASE D"/>
    <property type="match status" value="1"/>
</dbReference>
<dbReference type="EC" id="2.7.8.-" evidence="12"/>
<dbReference type="InterPro" id="IPR025202">
    <property type="entry name" value="PLD-like_dom"/>
</dbReference>
<evidence type="ECO:0000256" key="1">
    <source>
        <dbReference type="ARBA" id="ARBA00004651"/>
    </source>
</evidence>
<evidence type="ECO:0000256" key="5">
    <source>
        <dbReference type="ARBA" id="ARBA00022692"/>
    </source>
</evidence>
<keyword evidence="4" id="KW-0808">Transferase</keyword>
<keyword evidence="11" id="KW-1208">Phospholipid metabolism</keyword>
<dbReference type="SUPFAM" id="SSF56024">
    <property type="entry name" value="Phospholipase D/nuclease"/>
    <property type="match status" value="2"/>
</dbReference>
<feature type="transmembrane region" description="Helical" evidence="13">
    <location>
        <begin position="12"/>
        <end position="32"/>
    </location>
</feature>
<dbReference type="InterPro" id="IPR001736">
    <property type="entry name" value="PLipase_D/transphosphatidylase"/>
</dbReference>
<dbReference type="Proteomes" id="UP001301653">
    <property type="component" value="Unassembled WGS sequence"/>
</dbReference>
<dbReference type="SMART" id="SM00155">
    <property type="entry name" value="PLDc"/>
    <property type="match status" value="2"/>
</dbReference>
<evidence type="ECO:0000256" key="11">
    <source>
        <dbReference type="ARBA" id="ARBA00023264"/>
    </source>
</evidence>
<keyword evidence="16" id="KW-1185">Reference proteome</keyword>
<feature type="transmembrane region" description="Helical" evidence="13">
    <location>
        <begin position="44"/>
        <end position="63"/>
    </location>
</feature>
<evidence type="ECO:0000256" key="6">
    <source>
        <dbReference type="ARBA" id="ARBA00022737"/>
    </source>
</evidence>
<dbReference type="Gene3D" id="3.30.870.10">
    <property type="entry name" value="Endonuclease Chain A"/>
    <property type="match status" value="2"/>
</dbReference>
<keyword evidence="5 13" id="KW-0812">Transmembrane</keyword>
<feature type="domain" description="PLD phosphodiesterase" evidence="14">
    <location>
        <begin position="416"/>
        <end position="443"/>
    </location>
</feature>
<evidence type="ECO:0000256" key="4">
    <source>
        <dbReference type="ARBA" id="ARBA00022679"/>
    </source>
</evidence>
<proteinExistence type="predicted"/>
<keyword evidence="2" id="KW-1003">Cell membrane</keyword>
<sequence>MTFDLGNWQGLLQLGGTVLVFIAHLLTAARALTRPNRAPASRAAWVAVIMLAPLVGMVAYLLLGETSIGRSRFRRLQQVRHNMSRLHEADPGQPVAGPDVALADNIAPLFELAHSINGFHVQAGNRIALLGAEGSAADDPVADCRAAMATLVADIDRATESVHIAFYIWLDDGAGVRVADAVAAAARRGVACRVMVDALGSRAFIDGPRWRQLAGAGVALLKTLDDVNRLQHMAFSRMDLRDHRKIVVIDNRIAYCGSQNCADAEFRVKPAYAPWIDLLLRCEGPVVRQLQYLFLSGWIPETGETAMEGYAARGAAATFDRGSRAMAFETGPITRHNAMADMFVACIYAARRELVISTPYFVPDESILRALCAAPRRGVATQVIFPARNDSWLVGQTSRSTYADLLQCGVQVHEYPLGLLHAKSLTFDGEVALVGSANIDRRSLELNFENNLLIADPAVVGVLRQRQRKYLQVATPVSLSQVRQWPLHARLVQNAVAMMSPVL</sequence>
<evidence type="ECO:0000256" key="3">
    <source>
        <dbReference type="ARBA" id="ARBA00022516"/>
    </source>
</evidence>
<keyword evidence="10" id="KW-0594">Phospholipid biosynthesis</keyword>
<feature type="domain" description="PLD phosphodiesterase" evidence="14">
    <location>
        <begin position="238"/>
        <end position="265"/>
    </location>
</feature>
<evidence type="ECO:0000256" key="12">
    <source>
        <dbReference type="NCBIfam" id="TIGR04265"/>
    </source>
</evidence>
<keyword evidence="8" id="KW-0443">Lipid metabolism</keyword>
<comment type="caution">
    <text evidence="15">The sequence shown here is derived from an EMBL/GenBank/DDBJ whole genome shotgun (WGS) entry which is preliminary data.</text>
</comment>
<dbReference type="InterPro" id="IPR027379">
    <property type="entry name" value="CLS_N"/>
</dbReference>
<dbReference type="InterPro" id="IPR022924">
    <property type="entry name" value="Cardiolipin_synthase"/>
</dbReference>
<evidence type="ECO:0000313" key="16">
    <source>
        <dbReference type="Proteomes" id="UP001301653"/>
    </source>
</evidence>
<accession>A0ABU5V0N5</accession>
<keyword evidence="6" id="KW-0677">Repeat</keyword>
<dbReference type="PROSITE" id="PS50035">
    <property type="entry name" value="PLD"/>
    <property type="match status" value="2"/>
</dbReference>
<evidence type="ECO:0000256" key="8">
    <source>
        <dbReference type="ARBA" id="ARBA00023098"/>
    </source>
</evidence>
<evidence type="ECO:0000256" key="10">
    <source>
        <dbReference type="ARBA" id="ARBA00023209"/>
    </source>
</evidence>
<organism evidence="15 16">
    <name type="scientific">Stenotrophomonas capsici</name>
    <dbReference type="NCBI Taxonomy" id="3110230"/>
    <lineage>
        <taxon>Bacteria</taxon>
        <taxon>Pseudomonadati</taxon>
        <taxon>Pseudomonadota</taxon>
        <taxon>Gammaproteobacteria</taxon>
        <taxon>Lysobacterales</taxon>
        <taxon>Lysobacteraceae</taxon>
        <taxon>Stenotrophomonas</taxon>
    </lineage>
</organism>
<dbReference type="PANTHER" id="PTHR21248">
    <property type="entry name" value="CARDIOLIPIN SYNTHASE"/>
    <property type="match status" value="1"/>
</dbReference>
<reference evidence="15 16" key="1">
    <citation type="submission" date="2023-12" db="EMBL/GenBank/DDBJ databases">
        <title>Stenotrophomonas guangdongensis sp. nov., isolated from wilted pepper plants (Capsicum annuum).</title>
        <authorList>
            <person name="Qiu M."/>
            <person name="Li Y."/>
            <person name="Liu Q."/>
            <person name="Zhang X."/>
            <person name="Huang Y."/>
            <person name="Guo R."/>
            <person name="Hu M."/>
            <person name="Zhou J."/>
            <person name="Zhou X."/>
        </authorList>
    </citation>
    <scope>NUCLEOTIDE SEQUENCE [LARGE SCALE GENOMIC DNA]</scope>
    <source>
        <strain evidence="15 16">MH1</strain>
    </source>
</reference>
<dbReference type="Pfam" id="PF13396">
    <property type="entry name" value="PLDc_N"/>
    <property type="match status" value="1"/>
</dbReference>
<dbReference type="Pfam" id="PF13091">
    <property type="entry name" value="PLDc_2"/>
    <property type="match status" value="2"/>
</dbReference>
<protein>
    <recommendedName>
        <fullName evidence="12">Cardiolipin synthase</fullName>
        <ecNumber evidence="12">2.7.8.-</ecNumber>
    </recommendedName>
</protein>
<dbReference type="RefSeq" id="WP_323438138.1">
    <property type="nucleotide sequence ID" value="NZ_JAYFUH010000063.1"/>
</dbReference>
<evidence type="ECO:0000256" key="2">
    <source>
        <dbReference type="ARBA" id="ARBA00022475"/>
    </source>
</evidence>
<evidence type="ECO:0000313" key="15">
    <source>
        <dbReference type="EMBL" id="MEA5666910.1"/>
    </source>
</evidence>
<dbReference type="NCBIfam" id="TIGR04265">
    <property type="entry name" value="bac_cardiolipin"/>
    <property type="match status" value="1"/>
</dbReference>
<comment type="subcellular location">
    <subcellularLocation>
        <location evidence="1">Cell membrane</location>
        <topology evidence="1">Multi-pass membrane protein</topology>
    </subcellularLocation>
</comment>